<feature type="transmembrane region" description="Helical" evidence="1">
    <location>
        <begin position="66"/>
        <end position="85"/>
    </location>
</feature>
<protein>
    <submittedName>
        <fullName evidence="3">EamA-like transporter family protein</fullName>
    </submittedName>
</protein>
<feature type="transmembrane region" description="Helical" evidence="1">
    <location>
        <begin position="250"/>
        <end position="269"/>
    </location>
</feature>
<keyword evidence="1" id="KW-1133">Transmembrane helix</keyword>
<feature type="transmembrane region" description="Helical" evidence="1">
    <location>
        <begin position="91"/>
        <end position="110"/>
    </location>
</feature>
<organism evidence="3">
    <name type="scientific">Rhizobium rhizogenes</name>
    <name type="common">Agrobacterium rhizogenes</name>
    <dbReference type="NCBI Taxonomy" id="359"/>
    <lineage>
        <taxon>Bacteria</taxon>
        <taxon>Pseudomonadati</taxon>
        <taxon>Pseudomonadota</taxon>
        <taxon>Alphaproteobacteria</taxon>
        <taxon>Hyphomicrobiales</taxon>
        <taxon>Rhizobiaceae</taxon>
        <taxon>Rhizobium/Agrobacterium group</taxon>
        <taxon>Rhizobium</taxon>
    </lineage>
</organism>
<dbReference type="PANTHER" id="PTHR22911:SF103">
    <property type="entry name" value="BLR2811 PROTEIN"/>
    <property type="match status" value="1"/>
</dbReference>
<feature type="transmembrane region" description="Helical" evidence="1">
    <location>
        <begin position="117"/>
        <end position="133"/>
    </location>
</feature>
<feature type="transmembrane region" description="Helical" evidence="1">
    <location>
        <begin position="275"/>
        <end position="296"/>
    </location>
</feature>
<keyword evidence="1" id="KW-0812">Transmembrane</keyword>
<dbReference type="GO" id="GO:0016020">
    <property type="term" value="C:membrane"/>
    <property type="evidence" value="ECO:0007669"/>
    <property type="project" value="InterPro"/>
</dbReference>
<dbReference type="InterPro" id="IPR037185">
    <property type="entry name" value="EmrE-like"/>
</dbReference>
<evidence type="ECO:0000313" key="3">
    <source>
        <dbReference type="EMBL" id="QCL09595.1"/>
    </source>
</evidence>
<feature type="transmembrane region" description="Helical" evidence="1">
    <location>
        <begin position="220"/>
        <end position="238"/>
    </location>
</feature>
<dbReference type="Pfam" id="PF00892">
    <property type="entry name" value="EamA"/>
    <property type="match status" value="1"/>
</dbReference>
<evidence type="ECO:0000259" key="2">
    <source>
        <dbReference type="Pfam" id="PF00892"/>
    </source>
</evidence>
<keyword evidence="3" id="KW-0614">Plasmid</keyword>
<evidence type="ECO:0000256" key="1">
    <source>
        <dbReference type="SAM" id="Phobius"/>
    </source>
</evidence>
<dbReference type="PANTHER" id="PTHR22911">
    <property type="entry name" value="ACYL-MALONYL CONDENSING ENZYME-RELATED"/>
    <property type="match status" value="1"/>
</dbReference>
<geneLocation type="plasmid" evidence="3">
    <name>pColt5.8a</name>
</geneLocation>
<keyword evidence="1" id="KW-0472">Membrane</keyword>
<dbReference type="EMBL" id="MK318971">
    <property type="protein sequence ID" value="QCL09595.1"/>
    <property type="molecule type" value="Genomic_DNA"/>
</dbReference>
<gene>
    <name evidence="3" type="ORF">pC5.8a_103</name>
</gene>
<reference evidence="3" key="1">
    <citation type="submission" date="2018-12" db="EMBL/GenBank/DDBJ databases">
        <title>Three Rhizobium rhizogenes strains isolated from the same crown gall tumor carry diverse plasmids.</title>
        <authorList>
            <person name="Pulawska J."/>
            <person name="Kuzmanovic N."/>
        </authorList>
    </citation>
    <scope>NUCLEOTIDE SEQUENCE</scope>
    <source>
        <strain evidence="3">Colt5.8</strain>
        <plasmid evidence="3">pColt5.8a</plasmid>
    </source>
</reference>
<dbReference type="AlphaFoldDB" id="A0A7S5DRU8"/>
<name>A0A7S5DRU8_RHIRH</name>
<dbReference type="SUPFAM" id="SSF103481">
    <property type="entry name" value="Multidrug resistance efflux transporter EmrE"/>
    <property type="match status" value="2"/>
</dbReference>
<accession>A0A7S5DRU8</accession>
<feature type="domain" description="EamA" evidence="2">
    <location>
        <begin position="2"/>
        <end position="133"/>
    </location>
</feature>
<feature type="transmembrane region" description="Helical" evidence="1">
    <location>
        <begin position="172"/>
        <end position="195"/>
    </location>
</feature>
<sequence length="302" mass="32241">MLAVLVIVITVFAMAFADAIVKSVSSQMPLWQVFVVRSLIAIPMISGVAFAGPLHDIRPISFGWTMLRSLLLVLMYIAIYAGVPVLSLSTIAASLYTGPLFITLFSAVLIGEPVGRGRWIAIILGFVGVLFIIRPGGDAFSPAAMIPVAAAIFYALAAVITRSKCANERPIVLALALNYALLIVGGAATAGLLLLKLSPASQSLYPFLIGNWISMGPREWGVTTLLALLIVGIGIGLAKAYQSGPPAMIAAFDYSYLIFAAFWSFVFFADVPDTFTIVGIALIMCSGLLVLNPTIFERRTRH</sequence>
<proteinExistence type="predicted"/>
<feature type="transmembrane region" description="Helical" evidence="1">
    <location>
        <begin position="33"/>
        <end position="54"/>
    </location>
</feature>
<feature type="transmembrane region" description="Helical" evidence="1">
    <location>
        <begin position="139"/>
        <end position="160"/>
    </location>
</feature>
<dbReference type="InterPro" id="IPR000620">
    <property type="entry name" value="EamA_dom"/>
</dbReference>